<protein>
    <recommendedName>
        <fullName evidence="3">CopG family transcriptional regulator</fullName>
    </recommendedName>
</protein>
<proteinExistence type="predicted"/>
<evidence type="ECO:0008006" key="3">
    <source>
        <dbReference type="Google" id="ProtNLM"/>
    </source>
</evidence>
<organism evidence="1 2">
    <name type="scientific">Haloarcula onubensis</name>
    <dbReference type="NCBI Taxonomy" id="2950539"/>
    <lineage>
        <taxon>Archaea</taxon>
        <taxon>Methanobacteriati</taxon>
        <taxon>Methanobacteriota</taxon>
        <taxon>Stenosarchaea group</taxon>
        <taxon>Halobacteria</taxon>
        <taxon>Halobacteriales</taxon>
        <taxon>Haloarculaceae</taxon>
        <taxon>Haloarcula</taxon>
    </lineage>
</organism>
<evidence type="ECO:0000313" key="2">
    <source>
        <dbReference type="Proteomes" id="UP001268864"/>
    </source>
</evidence>
<accession>A0ABU2FVF1</accession>
<dbReference type="EMBL" id="JAMQOS010000011">
    <property type="protein sequence ID" value="MDS0284746.1"/>
    <property type="molecule type" value="Genomic_DNA"/>
</dbReference>
<gene>
    <name evidence="1" type="ORF">NDI86_21830</name>
</gene>
<comment type="caution">
    <text evidence="1">The sequence shown here is derived from an EMBL/GenBank/DDBJ whole genome shotgun (WGS) entry which is preliminary data.</text>
</comment>
<evidence type="ECO:0000313" key="1">
    <source>
        <dbReference type="EMBL" id="MDS0284746.1"/>
    </source>
</evidence>
<keyword evidence="2" id="KW-1185">Reference proteome</keyword>
<dbReference type="Proteomes" id="UP001268864">
    <property type="component" value="Unassembled WGS sequence"/>
</dbReference>
<sequence>MNTTPDHNNDRLDGLYEVREELKLIAESDVPYSKDAQNFLKALRREGYDV</sequence>
<name>A0ABU2FVF1_9EURY</name>
<reference evidence="1 2" key="1">
    <citation type="submission" date="2022-06" db="EMBL/GenBank/DDBJ databases">
        <title>Halomicroarcula sp. a new haloarchaeum isolate from saline soil.</title>
        <authorList>
            <person name="Strakova D."/>
            <person name="Galisteo C."/>
            <person name="Sanchez-Porro C."/>
            <person name="Ventosa A."/>
        </authorList>
    </citation>
    <scope>NUCLEOTIDE SEQUENCE [LARGE SCALE GENOMIC DNA]</scope>
    <source>
        <strain evidence="1 2">S3CR25-11</strain>
    </source>
</reference>